<reference evidence="1" key="1">
    <citation type="submission" date="2021-10" db="EMBL/GenBank/DDBJ databases">
        <title>Psilocybe cubensis genome.</title>
        <authorList>
            <person name="Mckernan K.J."/>
            <person name="Crawford S."/>
            <person name="Trippe A."/>
            <person name="Kane L.T."/>
            <person name="Mclaughlin S."/>
        </authorList>
    </citation>
    <scope>NUCLEOTIDE SEQUENCE</scope>
    <source>
        <strain evidence="1">MGC-MH-2018</strain>
    </source>
</reference>
<keyword evidence="1" id="KW-0645">Protease</keyword>
<keyword evidence="2" id="KW-1185">Reference proteome</keyword>
<keyword evidence="1" id="KW-0482">Metalloprotease</keyword>
<gene>
    <name evidence="1" type="ORF">JR316_0012912</name>
</gene>
<keyword evidence="1" id="KW-0378">Hydrolase</keyword>
<proteinExistence type="predicted"/>
<dbReference type="EMBL" id="JAFIQS020000013">
    <property type="protein sequence ID" value="KAH9474453.1"/>
    <property type="molecule type" value="Genomic_DNA"/>
</dbReference>
<evidence type="ECO:0000313" key="1">
    <source>
        <dbReference type="EMBL" id="KAH9474453.1"/>
    </source>
</evidence>
<comment type="caution">
    <text evidence="1">The sequence shown here is derived from an EMBL/GenBank/DDBJ whole genome shotgun (WGS) entry which is preliminary data.</text>
</comment>
<sequence>MTKTSKKAFEIVFLQLLPLLFEVPWIRTYKKLIKPKLDAIFMNKSSPVPVFNALTRFTATYGREQVLDPPNIRKSFHPKVHYEVYGEGVEAPVSGRRRSVDSTAISFVQAKLGLHAHEVVYHSGYSSDIVDHAYVKQAHNNITFSNAVGNVALKKGKVVAFGSSFVPVDKIASSTPSISLASAITSAEKSLDGTHNGHPPYLEYFVQPDGSIALTHVIQIKNADKGTWYQAHIDAHSGKLVSASNFVSHLFMEALFITIQSITEGPGQLQLYTLADLDASPLGWHSTGGPLTNTTSGNNVIASSYVTKLPIHQTSAPTNFVYFYNTTVDPLNGTNPQAGAVNAFYVMNSVHDFAYMYGFDEKAFNFQVNNFGLGGVGGDPVLLTVQDTRNFNTAQFATPPEGQSPECSTYLFTGPGNAVRRDTDMDNSMLVHEATHGITNRLTGGGTADCLGSLYSSGLGEGWSDMMADWVSQSPDPVQDFTFSRYLFNDTHGGRKYPYSTDPAVNPLRFSSLTGVTDVHSIGEVWANMLHNVYAVLVNSFGFSNEARVNPDVNKGNVIFLHLFMDALSIQPCEPSFLQARDAFIQADHNRYNGTHACMIWKAFASRGLGTNAVQNPAAFLDGSNVPSECE</sequence>
<protein>
    <submittedName>
        <fullName evidence="1">Extracellular metalloproteinase 5</fullName>
    </submittedName>
</protein>
<accession>A0ACB8GFL6</accession>
<organism evidence="1 2">
    <name type="scientific">Psilocybe cubensis</name>
    <name type="common">Psychedelic mushroom</name>
    <name type="synonym">Stropharia cubensis</name>
    <dbReference type="NCBI Taxonomy" id="181762"/>
    <lineage>
        <taxon>Eukaryota</taxon>
        <taxon>Fungi</taxon>
        <taxon>Dikarya</taxon>
        <taxon>Basidiomycota</taxon>
        <taxon>Agaricomycotina</taxon>
        <taxon>Agaricomycetes</taxon>
        <taxon>Agaricomycetidae</taxon>
        <taxon>Agaricales</taxon>
        <taxon>Agaricineae</taxon>
        <taxon>Strophariaceae</taxon>
        <taxon>Psilocybe</taxon>
    </lineage>
</organism>
<dbReference type="Proteomes" id="UP000664032">
    <property type="component" value="Unassembled WGS sequence"/>
</dbReference>
<name>A0ACB8GFL6_PSICU</name>
<evidence type="ECO:0000313" key="2">
    <source>
        <dbReference type="Proteomes" id="UP000664032"/>
    </source>
</evidence>